<dbReference type="Gene3D" id="3.40.640.10">
    <property type="entry name" value="Type I PLP-dependent aspartate aminotransferase-like (Major domain)"/>
    <property type="match status" value="1"/>
</dbReference>
<comment type="similarity">
    <text evidence="4 10">Belongs to the class-II pyridoxal-phosphate-dependent aminotransferase family. BioF subfamily.</text>
</comment>
<accession>A0ABT7LWC6</accession>
<evidence type="ECO:0000256" key="1">
    <source>
        <dbReference type="ARBA" id="ARBA00001933"/>
    </source>
</evidence>
<protein>
    <recommendedName>
        <fullName evidence="10">8-amino-7-ketopelargonate synthase</fullName>
        <ecNumber evidence="10">2.3.1.47</ecNumber>
    </recommendedName>
</protein>
<dbReference type="NCBIfam" id="TIGR00858">
    <property type="entry name" value="bioF"/>
    <property type="match status" value="1"/>
</dbReference>
<dbReference type="EMBL" id="JASVEJ010000003">
    <property type="protein sequence ID" value="MDL5056069.1"/>
    <property type="molecule type" value="Genomic_DNA"/>
</dbReference>
<evidence type="ECO:0000256" key="6">
    <source>
        <dbReference type="ARBA" id="ARBA00022679"/>
    </source>
</evidence>
<dbReference type="InterPro" id="IPR004723">
    <property type="entry name" value="AONS_Archaea/Proteobacteria"/>
</dbReference>
<dbReference type="CDD" id="cd06454">
    <property type="entry name" value="KBL_like"/>
    <property type="match status" value="1"/>
</dbReference>
<comment type="subunit">
    <text evidence="5 10">Homodimer.</text>
</comment>
<evidence type="ECO:0000259" key="11">
    <source>
        <dbReference type="Pfam" id="PF00155"/>
    </source>
</evidence>
<evidence type="ECO:0000256" key="2">
    <source>
        <dbReference type="ARBA" id="ARBA00002513"/>
    </source>
</evidence>
<evidence type="ECO:0000256" key="7">
    <source>
        <dbReference type="ARBA" id="ARBA00022756"/>
    </source>
</evidence>
<evidence type="ECO:0000256" key="8">
    <source>
        <dbReference type="ARBA" id="ARBA00022898"/>
    </source>
</evidence>
<dbReference type="InterPro" id="IPR015424">
    <property type="entry name" value="PyrdxlP-dep_Trfase"/>
</dbReference>
<keyword evidence="13" id="KW-1185">Reference proteome</keyword>
<sequence>MSPFYPLSDRARHSPPTTTEPYAWLASSLETIHQANWYRSVQPLDSLPGCIVQSQGQSWINFASNDYLGLAGDPRLIAAAIAATRAWGTGSTGSRLLTGHRPLHRQLEEAIAQLKQTEDALVFSSGYLANLGAIAAVVGKRDLILSDRYNHSSLKNGAILSGATIQEYQHLDLADLTLQLQQHRQHYRRCLIVTDSVFSMDGDVCPLPQLLDLATEYNSMLLIDEAHATGVFGESGAGCAEYFNCTGKPMIQVGTLSKALGSLGGYVAGSAPLIDFLRNRAPSWIYTTALTPADTAAALAAVEICRREPQRRQQLWQNVAQFKHLLATQLPQAVLLPSDSPILCLQLANPAQALQVGHLLKQAGIFAPAIRPPTVTTSRIRISLMATHTSEQLQQLVDALQSMEIYS</sequence>
<organism evidence="12 13">
    <name type="scientific">Geitlerinema calcuttense NRMC-F 0142</name>
    <dbReference type="NCBI Taxonomy" id="2922238"/>
    <lineage>
        <taxon>Bacteria</taxon>
        <taxon>Bacillati</taxon>
        <taxon>Cyanobacteriota</taxon>
        <taxon>Cyanophyceae</taxon>
        <taxon>Geitlerinematales</taxon>
        <taxon>Geitlerinemataceae</taxon>
        <taxon>Geitlerinema</taxon>
    </lineage>
</organism>
<keyword evidence="12" id="KW-0012">Acyltransferase</keyword>
<keyword evidence="7" id="KW-0093">Biotin biosynthesis</keyword>
<keyword evidence="8 10" id="KW-0663">Pyridoxal phosphate</keyword>
<evidence type="ECO:0000256" key="10">
    <source>
        <dbReference type="RuleBase" id="RU003693"/>
    </source>
</evidence>
<name>A0ABT7LWC6_9CYAN</name>
<comment type="function">
    <text evidence="2 10">Catalyzes the decarboxylative condensation of pimeloyl-[acyl-carrier protein] and L-alanine to produce 8-amino-7-oxononanoate (AON), [acyl-carrier protein], and carbon dioxide.</text>
</comment>
<gene>
    <name evidence="12" type="primary">bioF</name>
    <name evidence="12" type="ORF">QQ055_01075</name>
</gene>
<dbReference type="Proteomes" id="UP001230986">
    <property type="component" value="Unassembled WGS sequence"/>
</dbReference>
<comment type="catalytic activity">
    <reaction evidence="9 10">
        <text>6-carboxyhexanoyl-[ACP] + L-alanine + H(+) = (8S)-8-amino-7-oxononanoate + holo-[ACP] + CO2</text>
        <dbReference type="Rhea" id="RHEA:42288"/>
        <dbReference type="Rhea" id="RHEA-COMP:9685"/>
        <dbReference type="Rhea" id="RHEA-COMP:9955"/>
        <dbReference type="ChEBI" id="CHEBI:15378"/>
        <dbReference type="ChEBI" id="CHEBI:16526"/>
        <dbReference type="ChEBI" id="CHEBI:57972"/>
        <dbReference type="ChEBI" id="CHEBI:64479"/>
        <dbReference type="ChEBI" id="CHEBI:78846"/>
        <dbReference type="ChEBI" id="CHEBI:149468"/>
        <dbReference type="EC" id="2.3.1.47"/>
    </reaction>
</comment>
<evidence type="ECO:0000313" key="12">
    <source>
        <dbReference type="EMBL" id="MDL5056069.1"/>
    </source>
</evidence>
<comment type="cofactor">
    <cofactor evidence="1 10">
        <name>pyridoxal 5'-phosphate</name>
        <dbReference type="ChEBI" id="CHEBI:597326"/>
    </cofactor>
</comment>
<dbReference type="PROSITE" id="PS00599">
    <property type="entry name" value="AA_TRANSFER_CLASS_2"/>
    <property type="match status" value="1"/>
</dbReference>
<evidence type="ECO:0000256" key="9">
    <source>
        <dbReference type="ARBA" id="ARBA00047715"/>
    </source>
</evidence>
<dbReference type="InterPro" id="IPR015421">
    <property type="entry name" value="PyrdxlP-dep_Trfase_major"/>
</dbReference>
<proteinExistence type="inferred from homology"/>
<keyword evidence="6 10" id="KW-0808">Transferase</keyword>
<feature type="domain" description="Aminotransferase class I/classII large" evidence="11">
    <location>
        <begin position="59"/>
        <end position="400"/>
    </location>
</feature>
<dbReference type="RefSeq" id="WP_286004080.1">
    <property type="nucleotide sequence ID" value="NZ_JASVEJ010000003.1"/>
</dbReference>
<evidence type="ECO:0000313" key="13">
    <source>
        <dbReference type="Proteomes" id="UP001230986"/>
    </source>
</evidence>
<comment type="caution">
    <text evidence="12">The sequence shown here is derived from an EMBL/GenBank/DDBJ whole genome shotgun (WGS) entry which is preliminary data.</text>
</comment>
<dbReference type="GO" id="GO:0008710">
    <property type="term" value="F:8-amino-7-oxononanoate synthase activity"/>
    <property type="evidence" value="ECO:0007669"/>
    <property type="project" value="UniProtKB-EC"/>
</dbReference>
<dbReference type="InterPro" id="IPR004839">
    <property type="entry name" value="Aminotransferase_I/II_large"/>
</dbReference>
<dbReference type="SUPFAM" id="SSF53383">
    <property type="entry name" value="PLP-dependent transferases"/>
    <property type="match status" value="1"/>
</dbReference>
<evidence type="ECO:0000256" key="5">
    <source>
        <dbReference type="ARBA" id="ARBA00011738"/>
    </source>
</evidence>
<dbReference type="PANTHER" id="PTHR13693">
    <property type="entry name" value="CLASS II AMINOTRANSFERASE/8-AMINO-7-OXONONANOATE SYNTHASE"/>
    <property type="match status" value="1"/>
</dbReference>
<dbReference type="Pfam" id="PF00155">
    <property type="entry name" value="Aminotran_1_2"/>
    <property type="match status" value="1"/>
</dbReference>
<dbReference type="Gene3D" id="3.90.1150.10">
    <property type="entry name" value="Aspartate Aminotransferase, domain 1"/>
    <property type="match status" value="1"/>
</dbReference>
<reference evidence="12 13" key="1">
    <citation type="submission" date="2023-06" db="EMBL/GenBank/DDBJ databases">
        <title>Whole genome sequence of Oscillatoria calcuttensis NRMC-F 0142.</title>
        <authorList>
            <person name="Shakena Fathima T."/>
            <person name="Muralitharan G."/>
            <person name="Thajuddin N."/>
        </authorList>
    </citation>
    <scope>NUCLEOTIDE SEQUENCE [LARGE SCALE GENOMIC DNA]</scope>
    <source>
        <strain evidence="12 13">NRMC-F 0142</strain>
    </source>
</reference>
<dbReference type="InterPro" id="IPR001917">
    <property type="entry name" value="Aminotrans_II_pyridoxalP_BS"/>
</dbReference>
<comment type="pathway">
    <text evidence="3 10">Cofactor biosynthesis; biotin biosynthesis.</text>
</comment>
<dbReference type="EC" id="2.3.1.47" evidence="10"/>
<dbReference type="PANTHER" id="PTHR13693:SF100">
    <property type="entry name" value="8-AMINO-7-OXONONANOATE SYNTHASE"/>
    <property type="match status" value="1"/>
</dbReference>
<evidence type="ECO:0000256" key="3">
    <source>
        <dbReference type="ARBA" id="ARBA00004746"/>
    </source>
</evidence>
<evidence type="ECO:0000256" key="4">
    <source>
        <dbReference type="ARBA" id="ARBA00010008"/>
    </source>
</evidence>
<dbReference type="InterPro" id="IPR050087">
    <property type="entry name" value="AON_synthase_class-II"/>
</dbReference>
<dbReference type="InterPro" id="IPR015422">
    <property type="entry name" value="PyrdxlP-dep_Trfase_small"/>
</dbReference>